<feature type="region of interest" description="Disordered" evidence="1">
    <location>
        <begin position="123"/>
        <end position="170"/>
    </location>
</feature>
<dbReference type="EMBL" id="QRCT01000013">
    <property type="protein sequence ID" value="RDU24259.1"/>
    <property type="molecule type" value="Genomic_DNA"/>
</dbReference>
<keyword evidence="3" id="KW-1185">Reference proteome</keyword>
<feature type="compositionally biased region" description="Basic and acidic residues" evidence="1">
    <location>
        <begin position="97"/>
        <end position="108"/>
    </location>
</feature>
<organism evidence="2 3">
    <name type="scientific">Anaerosacchariphilus polymeriproducens</name>
    <dbReference type="NCBI Taxonomy" id="1812858"/>
    <lineage>
        <taxon>Bacteria</taxon>
        <taxon>Bacillati</taxon>
        <taxon>Bacillota</taxon>
        <taxon>Clostridia</taxon>
        <taxon>Lachnospirales</taxon>
        <taxon>Lachnospiraceae</taxon>
        <taxon>Anaerosacchariphilus</taxon>
    </lineage>
</organism>
<accession>A0A371AXH4</accession>
<feature type="region of interest" description="Disordered" evidence="1">
    <location>
        <begin position="1"/>
        <end position="108"/>
    </location>
</feature>
<evidence type="ECO:0000313" key="3">
    <source>
        <dbReference type="Proteomes" id="UP000255036"/>
    </source>
</evidence>
<dbReference type="OrthoDB" id="2068513at2"/>
<name>A0A371AXH4_9FIRM</name>
<feature type="compositionally biased region" description="Basic and acidic residues" evidence="1">
    <location>
        <begin position="73"/>
        <end position="89"/>
    </location>
</feature>
<sequence length="170" mass="20333">MAFSNTRDGQGNRNANYSKSEYQPRQNYDRQGQKPRMNQDNKELQKNDTRGRDFQKRNSKDSSRYRQNSNQGRDFKNSYRDDGKNEGFRSKSSGTVKETKVKEQQPDKFEIINRLEKEKKVMKKKIDSNNRKAKSQNARPQVKLKRTNNIDWTKEYENDSFDDDDSFYNY</sequence>
<dbReference type="RefSeq" id="WP_115481003.1">
    <property type="nucleotide sequence ID" value="NZ_QRCT01000013.1"/>
</dbReference>
<dbReference type="Proteomes" id="UP000255036">
    <property type="component" value="Unassembled WGS sequence"/>
</dbReference>
<evidence type="ECO:0000313" key="2">
    <source>
        <dbReference type="EMBL" id="RDU24259.1"/>
    </source>
</evidence>
<proteinExistence type="predicted"/>
<dbReference type="AlphaFoldDB" id="A0A371AXH4"/>
<feature type="compositionally biased region" description="Polar residues" evidence="1">
    <location>
        <begin position="1"/>
        <end position="26"/>
    </location>
</feature>
<feature type="compositionally biased region" description="Basic and acidic residues" evidence="1">
    <location>
        <begin position="27"/>
        <end position="64"/>
    </location>
</feature>
<gene>
    <name evidence="2" type="ORF">DWV06_04600</name>
</gene>
<reference evidence="2 3" key="1">
    <citation type="submission" date="2018-07" db="EMBL/GenBank/DDBJ databases">
        <title>Anaerosacharophilus polymeroproducens gen. nov. sp. nov., an anaerobic bacterium isolated from salt field.</title>
        <authorList>
            <person name="Kim W."/>
            <person name="Yang S.-H."/>
            <person name="Oh J."/>
            <person name="Lee J.-H."/>
            <person name="Kwon K.K."/>
        </authorList>
    </citation>
    <scope>NUCLEOTIDE SEQUENCE [LARGE SCALE GENOMIC DNA]</scope>
    <source>
        <strain evidence="2 3">MCWD5</strain>
    </source>
</reference>
<protein>
    <submittedName>
        <fullName evidence="2">Uncharacterized protein</fullName>
    </submittedName>
</protein>
<comment type="caution">
    <text evidence="2">The sequence shown here is derived from an EMBL/GenBank/DDBJ whole genome shotgun (WGS) entry which is preliminary data.</text>
</comment>
<feature type="compositionally biased region" description="Acidic residues" evidence="1">
    <location>
        <begin position="158"/>
        <end position="170"/>
    </location>
</feature>
<evidence type="ECO:0000256" key="1">
    <source>
        <dbReference type="SAM" id="MobiDB-lite"/>
    </source>
</evidence>